<dbReference type="Proteomes" id="UP000295781">
    <property type="component" value="Chromosome"/>
</dbReference>
<evidence type="ECO:0008006" key="4">
    <source>
        <dbReference type="Google" id="ProtNLM"/>
    </source>
</evidence>
<name>A0A4P2Q3F6_SORCE</name>
<evidence type="ECO:0000256" key="1">
    <source>
        <dbReference type="SAM" id="MobiDB-lite"/>
    </source>
</evidence>
<gene>
    <name evidence="2" type="ORF">SOCEGT47_043870</name>
</gene>
<protein>
    <recommendedName>
        <fullName evidence="4">Polymerase/histidinol phosphatase N-terminal domain-containing protein</fullName>
    </recommendedName>
</protein>
<dbReference type="InterPro" id="IPR016195">
    <property type="entry name" value="Pol/histidinol_Pase-like"/>
</dbReference>
<dbReference type="Gene3D" id="3.20.20.140">
    <property type="entry name" value="Metal-dependent hydrolases"/>
    <property type="match status" value="1"/>
</dbReference>
<feature type="compositionally biased region" description="Pro residues" evidence="1">
    <location>
        <begin position="188"/>
        <end position="222"/>
    </location>
</feature>
<evidence type="ECO:0000313" key="2">
    <source>
        <dbReference type="EMBL" id="AUX23857.1"/>
    </source>
</evidence>
<feature type="compositionally biased region" description="Low complexity" evidence="1">
    <location>
        <begin position="173"/>
        <end position="187"/>
    </location>
</feature>
<dbReference type="AlphaFoldDB" id="A0A4P2Q3F6"/>
<evidence type="ECO:0000313" key="3">
    <source>
        <dbReference type="Proteomes" id="UP000295781"/>
    </source>
</evidence>
<feature type="compositionally biased region" description="Low complexity" evidence="1">
    <location>
        <begin position="824"/>
        <end position="847"/>
    </location>
</feature>
<accession>A0A4P2Q3F6</accession>
<dbReference type="EMBL" id="CP012670">
    <property type="protein sequence ID" value="AUX23857.1"/>
    <property type="molecule type" value="Genomic_DNA"/>
</dbReference>
<feature type="region of interest" description="Disordered" evidence="1">
    <location>
        <begin position="824"/>
        <end position="849"/>
    </location>
</feature>
<organism evidence="2 3">
    <name type="scientific">Sorangium cellulosum</name>
    <name type="common">Polyangium cellulosum</name>
    <dbReference type="NCBI Taxonomy" id="56"/>
    <lineage>
        <taxon>Bacteria</taxon>
        <taxon>Pseudomonadati</taxon>
        <taxon>Myxococcota</taxon>
        <taxon>Polyangia</taxon>
        <taxon>Polyangiales</taxon>
        <taxon>Polyangiaceae</taxon>
        <taxon>Sorangium</taxon>
    </lineage>
</organism>
<feature type="region of interest" description="Disordered" evidence="1">
    <location>
        <begin position="158"/>
        <end position="227"/>
    </location>
</feature>
<reference evidence="2 3" key="1">
    <citation type="submission" date="2015-09" db="EMBL/GenBank/DDBJ databases">
        <title>Sorangium comparison.</title>
        <authorList>
            <person name="Zaburannyi N."/>
            <person name="Bunk B."/>
            <person name="Overmann J."/>
            <person name="Mueller R."/>
        </authorList>
    </citation>
    <scope>NUCLEOTIDE SEQUENCE [LARGE SCALE GENOMIC DNA]</scope>
    <source>
        <strain evidence="2 3">So ceGT47</strain>
    </source>
</reference>
<dbReference type="SUPFAM" id="SSF89550">
    <property type="entry name" value="PHP domain-like"/>
    <property type="match status" value="1"/>
</dbReference>
<proteinExistence type="predicted"/>
<dbReference type="NCBIfam" id="NF038032">
    <property type="entry name" value="CehA_McbA_metalo"/>
    <property type="match status" value="1"/>
</dbReference>
<sequence>MAPPAPPPELLELPPEAELPEVELAPPAGAEGRVAEIRGREEVPLTGPRVDAAPGDWMLAHGDRVAVVSARGDVVDFGVVGGRDELGAVRPLMHVALSAPADDVLHIEPVGAGGRVLRVVRAARGYPLRLVSWIYFAGTTLRIESAAVGVPPAEAPDPNLGGEAVNPNLGGEAANPNLAAIPNLGAPAPNPGAAPANPNPGAPAPPAPNPGGTPATPNPGGAPAPAARRWPAVAATLGERAGWGNVPTWVEGHGFATTPGRFTTAFLARESSGVAYALCSLGGPLRATFGPQVLSGFFESAVTGEAVELVPYGGASSRRAIALATAPSAGDAAVQLPCLRAGGVTRLPLPLLAARGAHAETARCDPAGRPGRIFAHFAAAQAPGLGDRREIELPHGCFHVRLGAPGFVPGPWTRADTLAAQPREAILPTAGRLRFRVTEAGRPVPARVLVRGLGGTPDPHWGDDAAGGLALNVAHADRGEGDVPLPPGRYRVSVGRGFEYTVHEQEITVAAGQTAEVRAAIARVVDTAGWIAADLHLHAEPSPDAPTRLAERVRSLVAAGVEVAVATDHNAVTDYGPAIRELGLGAAIAGMVGDEVTTRDPYWGHFNVFPLAPKDPPLAHAGVLPAEIFAEARRRKPYGERTLIQVNHPRMGDIGYFDLLRLDAADVPGWLRRAPIADMSFDALEVFNGDHYDQLHRVEAVMRDWFALLNAGFRVVATGNSDSHRVAFQEPGTPRNLVQVPADAPGRLDERAFVEAVRAGKVVVSSGPFVRLTVAGKGIGESVPEGDAEIEIRVDAPPWVDVDRVELVRRGDVIFRAAVRPPEPATAAAAGAGATRPPRPAGAPRATRVTERTRQTLRKGDWVIAIARGSRPMDHLHRPGALPFAFTNPVFVR</sequence>